<feature type="compositionally biased region" description="Low complexity" evidence="1">
    <location>
        <begin position="70"/>
        <end position="82"/>
    </location>
</feature>
<sequence length="82" mass="8115">MRLLLPAALLAATLAAALPAQAREGGCIKDGAAGAVAGHFVGSGHAVAGAAVGCAVGVHRRHAAERREQQQQQQPNGNGNNG</sequence>
<protein>
    <recommendedName>
        <fullName evidence="5">Glycine zipper domain-containing protein</fullName>
    </recommendedName>
</protein>
<dbReference type="AlphaFoldDB" id="A0A940S5T8"/>
<reference evidence="3" key="1">
    <citation type="submission" date="2021-03" db="EMBL/GenBank/DDBJ databases">
        <authorList>
            <person name="So Y."/>
        </authorList>
    </citation>
    <scope>NUCLEOTIDE SEQUENCE</scope>
    <source>
        <strain evidence="3">SG15</strain>
    </source>
</reference>
<gene>
    <name evidence="3" type="ORF">J5Y10_11235</name>
</gene>
<dbReference type="Proteomes" id="UP000677537">
    <property type="component" value="Unassembled WGS sequence"/>
</dbReference>
<organism evidence="3 4">
    <name type="scientific">Roseomonas indoligenes</name>
    <dbReference type="NCBI Taxonomy" id="2820811"/>
    <lineage>
        <taxon>Bacteria</taxon>
        <taxon>Pseudomonadati</taxon>
        <taxon>Pseudomonadota</taxon>
        <taxon>Alphaproteobacteria</taxon>
        <taxon>Acetobacterales</taxon>
        <taxon>Roseomonadaceae</taxon>
        <taxon>Roseomonas</taxon>
    </lineage>
</organism>
<accession>A0A940S5T8</accession>
<feature type="signal peptide" evidence="2">
    <location>
        <begin position="1"/>
        <end position="22"/>
    </location>
</feature>
<keyword evidence="2" id="KW-0732">Signal</keyword>
<feature type="region of interest" description="Disordered" evidence="1">
    <location>
        <begin position="59"/>
        <end position="82"/>
    </location>
</feature>
<evidence type="ECO:0000313" key="4">
    <source>
        <dbReference type="Proteomes" id="UP000677537"/>
    </source>
</evidence>
<name>A0A940S5T8_9PROT</name>
<comment type="caution">
    <text evidence="3">The sequence shown here is derived from an EMBL/GenBank/DDBJ whole genome shotgun (WGS) entry which is preliminary data.</text>
</comment>
<feature type="chain" id="PRO_5036967906" description="Glycine zipper domain-containing protein" evidence="2">
    <location>
        <begin position="23"/>
        <end position="82"/>
    </location>
</feature>
<dbReference type="RefSeq" id="WP_209373555.1">
    <property type="nucleotide sequence ID" value="NZ_JAGIZA010000005.1"/>
</dbReference>
<proteinExistence type="predicted"/>
<dbReference type="EMBL" id="JAGIZA010000005">
    <property type="protein sequence ID" value="MBP0493349.1"/>
    <property type="molecule type" value="Genomic_DNA"/>
</dbReference>
<keyword evidence="4" id="KW-1185">Reference proteome</keyword>
<evidence type="ECO:0000256" key="1">
    <source>
        <dbReference type="SAM" id="MobiDB-lite"/>
    </source>
</evidence>
<evidence type="ECO:0008006" key="5">
    <source>
        <dbReference type="Google" id="ProtNLM"/>
    </source>
</evidence>
<evidence type="ECO:0000313" key="3">
    <source>
        <dbReference type="EMBL" id="MBP0493349.1"/>
    </source>
</evidence>
<evidence type="ECO:0000256" key="2">
    <source>
        <dbReference type="SAM" id="SignalP"/>
    </source>
</evidence>